<dbReference type="HOGENOM" id="CLU_009583_24_0_6"/>
<evidence type="ECO:0000259" key="6">
    <source>
        <dbReference type="Pfam" id="PF00534"/>
    </source>
</evidence>
<evidence type="ECO:0000313" key="10">
    <source>
        <dbReference type="Proteomes" id="UP000001441"/>
    </source>
</evidence>
<evidence type="ECO:0000256" key="1">
    <source>
        <dbReference type="ARBA" id="ARBA00006530"/>
    </source>
</evidence>
<evidence type="ECO:0000313" key="9">
    <source>
        <dbReference type="EMBL" id="ADC61217.1"/>
    </source>
</evidence>
<dbReference type="CAZy" id="GT4">
    <property type="family name" value="Glycosyltransferase Family 4"/>
</dbReference>
<evidence type="ECO:0000256" key="2">
    <source>
        <dbReference type="ARBA" id="ARBA00012536"/>
    </source>
</evidence>
<dbReference type="GO" id="GO:0000287">
    <property type="term" value="F:magnesium ion binding"/>
    <property type="evidence" value="ECO:0007669"/>
    <property type="project" value="UniProtKB-ARBA"/>
</dbReference>
<feature type="domain" description="Glycosyl transferase family 1" evidence="6">
    <location>
        <begin position="264"/>
        <end position="436"/>
    </location>
</feature>
<keyword evidence="10" id="KW-1185">Reference proteome</keyword>
<dbReference type="InterPro" id="IPR006379">
    <property type="entry name" value="HAD-SF_hydro_IIB"/>
</dbReference>
<dbReference type="Proteomes" id="UP000001441">
    <property type="component" value="Chromosome"/>
</dbReference>
<dbReference type="Pfam" id="PF13439">
    <property type="entry name" value="Glyco_transf_4"/>
    <property type="match status" value="1"/>
</dbReference>
<accession>D3RMF9</accession>
<dbReference type="GO" id="GO:0046524">
    <property type="term" value="F:sucrose-phosphate synthase activity"/>
    <property type="evidence" value="ECO:0007669"/>
    <property type="project" value="UniProtKB-EC"/>
</dbReference>
<evidence type="ECO:0000259" key="8">
    <source>
        <dbReference type="Pfam" id="PF13439"/>
    </source>
</evidence>
<proteinExistence type="inferred from homology"/>
<sequence>METEGTALRGRQETGELHPMYILMLSLHGLIRGHDLELGRDADTGGQTKYVVDLARALGERADVSRVDLVTRRVVDPAVSPDYAEAVEPLNAKARILRLDAGPEGYLPKEQLWDHLDGFVDNLTALLHEQGQWPDIIHSHYADAGYVGSRLANLIGVPLVHTGHSLGRDKRQRLLAAGLDSDQIDARYNMLRRIDAEETTLATAELVITSTHNEIEEQYGLYDYYLPERMRVIPPGTDLKQFHPPADDDPLPPFAEVVERFLDEPDKPLILALSRADHRKNIIALVEAYAESPRLRALANLLIVAGNRDDIRDLDEGARTVLTDILITIDAHDLYGQVALPKHHSADEVPEIYRLVARSGGVFINPALTEPFGLTLLEAAATGLPLVATENGGPVDIIGNCKNGLLVDPLDRTAIAEALLKILEDRETWTTYSQNGLAGVRRFYSWTSHAERYRALIGPLTELHEHIPDTPPMRRAMVYRDRALFTDLDQSLLGDPEGVEQFVAMMKRNKRCANFGIVTGRRLDSVLIELKRHGIPVPDVLITSLGTEIHYSGQLVLDDYWADHVDHLWSPRAVRRALAEIPGLVPQRKIEQSRFKISYHYDPTIAPSVEEISTLLRTRELSVNVIHAFGQFLDIVPIRASKGQAVRYVTHRFGIPLEHVLVVGGSGADEDMMRGNTLAVVVANRHHEELSQLADLDRIYFAEQAHAKGILEAIDHYDFFRSCRVPDPIPQPVAEPEPEAPA</sequence>
<dbReference type="SUPFAM" id="SSF56784">
    <property type="entry name" value="HAD-like"/>
    <property type="match status" value="1"/>
</dbReference>
<dbReference type="Gene3D" id="3.90.1070.10">
    <property type="match status" value="1"/>
</dbReference>
<dbReference type="InterPro" id="IPR028098">
    <property type="entry name" value="Glyco_trans_4-like_N"/>
</dbReference>
<gene>
    <name evidence="9" type="ordered locus">Alvin_0252</name>
</gene>
<reference evidence="9 10" key="1">
    <citation type="journal article" date="2011" name="Stand. Genomic Sci.">
        <title>Complete genome sequence of Allochromatium vinosum DSM 180(T).</title>
        <authorList>
            <person name="Weissgerber T."/>
            <person name="Zigann R."/>
            <person name="Bruce D."/>
            <person name="Chang Y.J."/>
            <person name="Detter J.C."/>
            <person name="Han C."/>
            <person name="Hauser L."/>
            <person name="Jeffries C.D."/>
            <person name="Land M."/>
            <person name="Munk A.C."/>
            <person name="Tapia R."/>
            <person name="Dahl C."/>
        </authorList>
    </citation>
    <scope>NUCLEOTIDE SEQUENCE [LARGE SCALE GENOMIC DNA]</scope>
    <source>
        <strain evidence="10">ATCC 17899 / DSM 180 / NBRC 103801 / NCIMB 10441 / D</strain>
    </source>
</reference>
<dbReference type="PANTHER" id="PTHR46039:SF5">
    <property type="entry name" value="SUCROSE-PHOSPHATE SYNTHASE 3-RELATED"/>
    <property type="match status" value="1"/>
</dbReference>
<name>D3RMF9_ALLVD</name>
<dbReference type="InterPro" id="IPR001296">
    <property type="entry name" value="Glyco_trans_1"/>
</dbReference>
<dbReference type="Gene3D" id="3.40.50.2000">
    <property type="entry name" value="Glycogen Phosphorylase B"/>
    <property type="match status" value="2"/>
</dbReference>
<keyword evidence="4" id="KW-0808">Transferase</keyword>
<evidence type="ECO:0000256" key="4">
    <source>
        <dbReference type="ARBA" id="ARBA00022679"/>
    </source>
</evidence>
<dbReference type="NCBIfam" id="TIGR02471">
    <property type="entry name" value="sucr_syn_bact_C"/>
    <property type="match status" value="1"/>
</dbReference>
<dbReference type="InterPro" id="IPR023214">
    <property type="entry name" value="HAD_sf"/>
</dbReference>
<dbReference type="EC" id="2.4.1.14" evidence="2"/>
<dbReference type="InterPro" id="IPR044161">
    <property type="entry name" value="SPS"/>
</dbReference>
<comment type="catalytic activity">
    <reaction evidence="5">
        <text>beta-D-fructose 6-phosphate + UDP-alpha-D-glucose = sucrose 6(F)-phosphate + UDP + H(+)</text>
        <dbReference type="Rhea" id="RHEA:22172"/>
        <dbReference type="ChEBI" id="CHEBI:15378"/>
        <dbReference type="ChEBI" id="CHEBI:57634"/>
        <dbReference type="ChEBI" id="CHEBI:57723"/>
        <dbReference type="ChEBI" id="CHEBI:58223"/>
        <dbReference type="ChEBI" id="CHEBI:58885"/>
        <dbReference type="EC" id="2.4.1.14"/>
    </reaction>
</comment>
<evidence type="ECO:0000256" key="5">
    <source>
        <dbReference type="ARBA" id="ARBA00047471"/>
    </source>
</evidence>
<dbReference type="Pfam" id="PF00534">
    <property type="entry name" value="Glycos_transf_1"/>
    <property type="match status" value="1"/>
</dbReference>
<dbReference type="STRING" id="572477.Alvin_0252"/>
<feature type="domain" description="Glycosyltransferase subfamily 4-like N-terminal" evidence="8">
    <location>
        <begin position="45"/>
        <end position="240"/>
    </location>
</feature>
<dbReference type="eggNOG" id="COG0438">
    <property type="taxonomic scope" value="Bacteria"/>
</dbReference>
<comment type="similarity">
    <text evidence="1">Belongs to the glycosyltransferase 1 family.</text>
</comment>
<organism evidence="9 10">
    <name type="scientific">Allochromatium vinosum (strain ATCC 17899 / DSM 180 / NBRC 103801 / NCIMB 10441 / D)</name>
    <name type="common">Chromatium vinosum</name>
    <dbReference type="NCBI Taxonomy" id="572477"/>
    <lineage>
        <taxon>Bacteria</taxon>
        <taxon>Pseudomonadati</taxon>
        <taxon>Pseudomonadota</taxon>
        <taxon>Gammaproteobacteria</taxon>
        <taxon>Chromatiales</taxon>
        <taxon>Chromatiaceae</taxon>
        <taxon>Allochromatium</taxon>
    </lineage>
</organism>
<evidence type="ECO:0000259" key="7">
    <source>
        <dbReference type="Pfam" id="PF05116"/>
    </source>
</evidence>
<dbReference type="KEGG" id="alv:Alvin_0252"/>
<dbReference type="Gene3D" id="3.40.50.1000">
    <property type="entry name" value="HAD superfamily/HAD-like"/>
    <property type="match status" value="1"/>
</dbReference>
<dbReference type="EMBL" id="CP001896">
    <property type="protein sequence ID" value="ADC61217.1"/>
    <property type="molecule type" value="Genomic_DNA"/>
</dbReference>
<dbReference type="InterPro" id="IPR036412">
    <property type="entry name" value="HAD-like_sf"/>
</dbReference>
<dbReference type="GO" id="GO:0016791">
    <property type="term" value="F:phosphatase activity"/>
    <property type="evidence" value="ECO:0007669"/>
    <property type="project" value="UniProtKB-ARBA"/>
</dbReference>
<dbReference type="SUPFAM" id="SSF53756">
    <property type="entry name" value="UDP-Glycosyltransferase/glycogen phosphorylase"/>
    <property type="match status" value="1"/>
</dbReference>
<dbReference type="eggNOG" id="COG0561">
    <property type="taxonomic scope" value="Bacteria"/>
</dbReference>
<dbReference type="AlphaFoldDB" id="D3RMF9"/>
<protein>
    <recommendedName>
        <fullName evidence="2">sucrose-phosphate synthase</fullName>
        <ecNumber evidence="2">2.4.1.14</ecNumber>
    </recommendedName>
</protein>
<dbReference type="InterPro" id="IPR006380">
    <property type="entry name" value="SPP-like_dom"/>
</dbReference>
<dbReference type="NCBIfam" id="TIGR01484">
    <property type="entry name" value="HAD-SF-IIB"/>
    <property type="match status" value="1"/>
</dbReference>
<evidence type="ECO:0000256" key="3">
    <source>
        <dbReference type="ARBA" id="ARBA00022676"/>
    </source>
</evidence>
<dbReference type="PANTHER" id="PTHR46039">
    <property type="entry name" value="SUCROSE-PHOSPHATE SYNTHASE 3-RELATED"/>
    <property type="match status" value="1"/>
</dbReference>
<dbReference type="InterPro" id="IPR012822">
    <property type="entry name" value="SucroseP_synth_GlycoTrfase_dom"/>
</dbReference>
<dbReference type="NCBIfam" id="TIGR02472">
    <property type="entry name" value="sucr_P_syn_N"/>
    <property type="match status" value="1"/>
</dbReference>
<keyword evidence="3" id="KW-0328">Glycosyltransferase</keyword>
<dbReference type="Pfam" id="PF05116">
    <property type="entry name" value="S6PP"/>
    <property type="match status" value="1"/>
</dbReference>
<dbReference type="InterPro" id="IPR012821">
    <property type="entry name" value="Sucrose_P_synth_Pase-like_dom"/>
</dbReference>
<feature type="domain" description="Sucrose phosphatase-like" evidence="7">
    <location>
        <begin position="482"/>
        <end position="718"/>
    </location>
</feature>